<keyword evidence="2" id="KW-1185">Reference proteome</keyword>
<dbReference type="EMBL" id="FNBU01000008">
    <property type="protein sequence ID" value="SDF36466.1"/>
    <property type="molecule type" value="Genomic_DNA"/>
</dbReference>
<evidence type="ECO:0000313" key="1">
    <source>
        <dbReference type="EMBL" id="SDF36466.1"/>
    </source>
</evidence>
<organism evidence="1 2">
    <name type="scientific">Sporolituus thermophilus DSM 23256</name>
    <dbReference type="NCBI Taxonomy" id="1123285"/>
    <lineage>
        <taxon>Bacteria</taxon>
        <taxon>Bacillati</taxon>
        <taxon>Bacillota</taxon>
        <taxon>Negativicutes</taxon>
        <taxon>Selenomonadales</taxon>
        <taxon>Sporomusaceae</taxon>
        <taxon>Sporolituus</taxon>
    </lineage>
</organism>
<accession>A0A1G7KH60</accession>
<name>A0A1G7KH60_9FIRM</name>
<protein>
    <submittedName>
        <fullName evidence="1">Uncharacterized protein</fullName>
    </submittedName>
</protein>
<sequence length="58" mass="6580">MATLVAIYDLWLLNGQGTLQATDDEGFIQRAGQFVINDVAAVPVDDNERYMKPFFIRM</sequence>
<dbReference type="AlphaFoldDB" id="A0A1G7KH60"/>
<gene>
    <name evidence="1" type="ORF">SAMN05660235_01332</name>
</gene>
<reference evidence="2" key="1">
    <citation type="submission" date="2016-10" db="EMBL/GenBank/DDBJ databases">
        <authorList>
            <person name="Varghese N."/>
            <person name="Submissions S."/>
        </authorList>
    </citation>
    <scope>NUCLEOTIDE SEQUENCE [LARGE SCALE GENOMIC DNA]</scope>
    <source>
        <strain evidence="2">DSM 23256</strain>
    </source>
</reference>
<evidence type="ECO:0000313" key="2">
    <source>
        <dbReference type="Proteomes" id="UP000243333"/>
    </source>
</evidence>
<proteinExistence type="predicted"/>
<dbReference type="Proteomes" id="UP000243333">
    <property type="component" value="Unassembled WGS sequence"/>
</dbReference>